<evidence type="ECO:0000256" key="2">
    <source>
        <dbReference type="ARBA" id="ARBA00022679"/>
    </source>
</evidence>
<feature type="domain" description="SET" evidence="4">
    <location>
        <begin position="34"/>
        <end position="287"/>
    </location>
</feature>
<dbReference type="InterPro" id="IPR050600">
    <property type="entry name" value="SETD3_SETD6_MTase"/>
</dbReference>
<dbReference type="SUPFAM" id="SSF82199">
    <property type="entry name" value="SET domain"/>
    <property type="match status" value="1"/>
</dbReference>
<dbReference type="Proteomes" id="UP001652600">
    <property type="component" value="Chromosome 6"/>
</dbReference>
<accession>A0A1S3C4N2</accession>
<dbReference type="PANTHER" id="PTHR13271:SF91">
    <property type="entry name" value="PROTEIN SET DOMAIN GROUP 40"/>
    <property type="match status" value="1"/>
</dbReference>
<keyword evidence="3" id="KW-0949">S-adenosyl-L-methionine</keyword>
<keyword evidence="2" id="KW-0808">Transferase</keyword>
<evidence type="ECO:0000256" key="1">
    <source>
        <dbReference type="ARBA" id="ARBA00022603"/>
    </source>
</evidence>
<dbReference type="InterPro" id="IPR046341">
    <property type="entry name" value="SET_dom_sf"/>
</dbReference>
<gene>
    <name evidence="6" type="primary">LOC103496809</name>
</gene>
<dbReference type="Pfam" id="PF09273">
    <property type="entry name" value="Rubis-subs-bind"/>
    <property type="match status" value="1"/>
</dbReference>
<dbReference type="RefSeq" id="XP_008457029.1">
    <property type="nucleotide sequence ID" value="XM_008458807.3"/>
</dbReference>
<dbReference type="GO" id="GO:0032259">
    <property type="term" value="P:methylation"/>
    <property type="evidence" value="ECO:0007669"/>
    <property type="project" value="UniProtKB-KW"/>
</dbReference>
<evidence type="ECO:0000313" key="6">
    <source>
        <dbReference type="RefSeq" id="XP_008457029.1"/>
    </source>
</evidence>
<keyword evidence="5" id="KW-1185">Reference proteome</keyword>
<evidence type="ECO:0000313" key="5">
    <source>
        <dbReference type="Proteomes" id="UP001652600"/>
    </source>
</evidence>
<keyword evidence="1" id="KW-0489">Methyltransferase</keyword>
<dbReference type="OrthoDB" id="441812at2759"/>
<dbReference type="eggNOG" id="KOG1337">
    <property type="taxonomic scope" value="Eukaryota"/>
</dbReference>
<dbReference type="InParanoid" id="A0A1S3C4N2"/>
<dbReference type="PANTHER" id="PTHR13271">
    <property type="entry name" value="UNCHARACTERIZED PUTATIVE METHYLTRANSFERASE"/>
    <property type="match status" value="1"/>
</dbReference>
<dbReference type="SUPFAM" id="SSF81822">
    <property type="entry name" value="RuBisCo LSMT C-terminal, substrate-binding domain"/>
    <property type="match status" value="1"/>
</dbReference>
<evidence type="ECO:0000259" key="4">
    <source>
        <dbReference type="PROSITE" id="PS50280"/>
    </source>
</evidence>
<name>A0A1S3C4N2_CUCME</name>
<proteinExistence type="predicted"/>
<dbReference type="Gene3D" id="3.90.1410.10">
    <property type="entry name" value="set domain protein methyltransferase, domain 1"/>
    <property type="match status" value="1"/>
</dbReference>
<sequence length="488" mass="55216">METEGSFGSLLRWAADHGISDSIDQHTSRSCLGRSLCVSFFPDSGGKLCFRRGLAAVRQLNKGELILRAPKSVLLTTQSLSLEDEKLAMALKIFPSLSSTQKLTFCLLNEISKGASSRWFPYLKHLPQSYDILATFGEFEKQALQVDYAIWATEKAALKSRMDWRGVKGLMQESNIKNQLQTFKAWLWASATISSRTLYVPWDEAGCLCPVGDLFNYAAPEGESFNAMDVLSFPSHASLNDELESLEEQRDSQWDLTDGGFEENASAYCFYARESYKKGEQVLLSYGTYTNIELLEYYGFLLQENPNDKVFIPIEHDIYVSSSWPKESLYIHQNGNPSFALLSALRLWATHPNKRRGVGHLAYAGSQLSVKNETLVMQWLSKNCHTVLNNLPTSIEEDDQLLCNIAKVQDLQVQRELRKMLLTYGGECCAFLETNGVVNRDEAESHLSEKLKRSLERWKLAVQWRLLYKKALVDCIGYCTRTICSLSS</sequence>
<dbReference type="Gene3D" id="3.90.1420.10">
    <property type="entry name" value="Rubisco LSMT, substrate-binding domain"/>
    <property type="match status" value="1"/>
</dbReference>
<dbReference type="GeneID" id="103496809"/>
<dbReference type="InterPro" id="IPR036464">
    <property type="entry name" value="Rubisco_LSMT_subst-bd_sf"/>
</dbReference>
<evidence type="ECO:0000256" key="3">
    <source>
        <dbReference type="ARBA" id="ARBA00022691"/>
    </source>
</evidence>
<dbReference type="CDD" id="cd10527">
    <property type="entry name" value="SET_LSMT"/>
    <property type="match status" value="1"/>
</dbReference>
<organism evidence="5 6">
    <name type="scientific">Cucumis melo</name>
    <name type="common">Muskmelon</name>
    <dbReference type="NCBI Taxonomy" id="3656"/>
    <lineage>
        <taxon>Eukaryota</taxon>
        <taxon>Viridiplantae</taxon>
        <taxon>Streptophyta</taxon>
        <taxon>Embryophyta</taxon>
        <taxon>Tracheophyta</taxon>
        <taxon>Spermatophyta</taxon>
        <taxon>Magnoliopsida</taxon>
        <taxon>eudicotyledons</taxon>
        <taxon>Gunneridae</taxon>
        <taxon>Pentapetalae</taxon>
        <taxon>rosids</taxon>
        <taxon>fabids</taxon>
        <taxon>Cucurbitales</taxon>
        <taxon>Cucurbitaceae</taxon>
        <taxon>Benincaseae</taxon>
        <taxon>Cucumis</taxon>
    </lineage>
</organism>
<dbReference type="InterPro" id="IPR015353">
    <property type="entry name" value="Rubisco_LSMT_subst-bd"/>
</dbReference>
<protein>
    <submittedName>
        <fullName evidence="6">Protein SET DOMAIN GROUP 40 isoform X1</fullName>
    </submittedName>
</protein>
<dbReference type="GO" id="GO:0016279">
    <property type="term" value="F:protein-lysine N-methyltransferase activity"/>
    <property type="evidence" value="ECO:0007669"/>
    <property type="project" value="TreeGrafter"/>
</dbReference>
<reference evidence="6" key="1">
    <citation type="submission" date="2025-08" db="UniProtKB">
        <authorList>
            <consortium name="RefSeq"/>
        </authorList>
    </citation>
    <scope>IDENTIFICATION</scope>
    <source>
        <tissue evidence="6">Stem</tissue>
    </source>
</reference>
<dbReference type="PROSITE" id="PS50280">
    <property type="entry name" value="SET"/>
    <property type="match status" value="1"/>
</dbReference>
<dbReference type="InterPro" id="IPR001214">
    <property type="entry name" value="SET_dom"/>
</dbReference>
<dbReference type="FunCoup" id="A0A1S3C4N2">
    <property type="interactions" value="358"/>
</dbReference>
<dbReference type="AlphaFoldDB" id="A0A1S3C4N2"/>
<dbReference type="SMR" id="A0A1S3C4N2"/>
<dbReference type="KEGG" id="cmo:103496809"/>